<keyword evidence="2" id="KW-1133">Transmembrane helix</keyword>
<sequence>MRTDQYIQHDWPPAVFPLMLLAMAVFVVIGMGVFLIGANRELRGFTARHAPRDAQQPGRDDRAAGPARL</sequence>
<keyword evidence="2" id="KW-0812">Transmembrane</keyword>
<dbReference type="Proteomes" id="UP000297496">
    <property type="component" value="Unassembled WGS sequence"/>
</dbReference>
<evidence type="ECO:0000256" key="1">
    <source>
        <dbReference type="SAM" id="MobiDB-lite"/>
    </source>
</evidence>
<evidence type="ECO:0000313" key="4">
    <source>
        <dbReference type="Proteomes" id="UP000297496"/>
    </source>
</evidence>
<dbReference type="RefSeq" id="WP_135837569.1">
    <property type="nucleotide sequence ID" value="NZ_SRRO01000001.1"/>
</dbReference>
<name>A0A4Z1CEG0_9ACTN</name>
<evidence type="ECO:0000313" key="3">
    <source>
        <dbReference type="EMBL" id="TGN63027.1"/>
    </source>
</evidence>
<comment type="caution">
    <text evidence="3">The sequence shown here is derived from an EMBL/GenBank/DDBJ whole genome shotgun (WGS) entry which is preliminary data.</text>
</comment>
<proteinExistence type="predicted"/>
<keyword evidence="4" id="KW-1185">Reference proteome</keyword>
<feature type="region of interest" description="Disordered" evidence="1">
    <location>
        <begin position="47"/>
        <end position="69"/>
    </location>
</feature>
<gene>
    <name evidence="3" type="ORF">EXE59_03010</name>
</gene>
<feature type="transmembrane region" description="Helical" evidence="2">
    <location>
        <begin position="15"/>
        <end position="38"/>
    </location>
</feature>
<dbReference type="EMBL" id="SRRO01000001">
    <property type="protein sequence ID" value="TGN63027.1"/>
    <property type="molecule type" value="Genomic_DNA"/>
</dbReference>
<dbReference type="AlphaFoldDB" id="A0A4Z1CEG0"/>
<accession>A0A4Z1CEG0</accession>
<protein>
    <submittedName>
        <fullName evidence="3">Uncharacterized protein</fullName>
    </submittedName>
</protein>
<dbReference type="OrthoDB" id="3789374at2"/>
<keyword evidence="2" id="KW-0472">Membrane</keyword>
<organism evidence="3 4">
    <name type="scientific">Nocardioides eburneiflavus</name>
    <dbReference type="NCBI Taxonomy" id="2518372"/>
    <lineage>
        <taxon>Bacteria</taxon>
        <taxon>Bacillati</taxon>
        <taxon>Actinomycetota</taxon>
        <taxon>Actinomycetes</taxon>
        <taxon>Propionibacteriales</taxon>
        <taxon>Nocardioidaceae</taxon>
        <taxon>Nocardioides</taxon>
    </lineage>
</organism>
<reference evidence="3 4" key="1">
    <citation type="submission" date="2019-04" db="EMBL/GenBank/DDBJ databases">
        <title>Three New Species of Nocardioides, Nocardioides euryhalodurans sp. nov., Nocardioides seonyuensis sp. nov. and Nocardioides eburneoflavus sp. nov. Isolated from Soil.</title>
        <authorList>
            <person name="Roh S.G."/>
            <person name="Lee C."/>
            <person name="Kim M.-K."/>
            <person name="Kim S.B."/>
        </authorList>
    </citation>
    <scope>NUCLEOTIDE SEQUENCE [LARGE SCALE GENOMIC DNA]</scope>
    <source>
        <strain evidence="3 4">MMS17-SY213</strain>
    </source>
</reference>
<evidence type="ECO:0000256" key="2">
    <source>
        <dbReference type="SAM" id="Phobius"/>
    </source>
</evidence>